<organism evidence="6 7">
    <name type="scientific">Rattus norvegicus</name>
    <name type="common">Rat</name>
    <dbReference type="NCBI Taxonomy" id="10116"/>
    <lineage>
        <taxon>Eukaryota</taxon>
        <taxon>Metazoa</taxon>
        <taxon>Chordata</taxon>
        <taxon>Craniata</taxon>
        <taxon>Vertebrata</taxon>
        <taxon>Euteleostomi</taxon>
        <taxon>Mammalia</taxon>
        <taxon>Eutheria</taxon>
        <taxon>Euarchontoglires</taxon>
        <taxon>Glires</taxon>
        <taxon>Rodentia</taxon>
        <taxon>Myomorpha</taxon>
        <taxon>Muroidea</taxon>
        <taxon>Muridae</taxon>
        <taxon>Murinae</taxon>
        <taxon>Rattus</taxon>
    </lineage>
</organism>
<protein>
    <submittedName>
        <fullName evidence="6">Dispatched homolog 2 (Drosophila) (Predicted), isoform CRA_a</fullName>
    </submittedName>
</protein>
<evidence type="ECO:0000313" key="6">
    <source>
        <dbReference type="EMBL" id="EDL79875.1"/>
    </source>
</evidence>
<evidence type="ECO:0000313" key="7">
    <source>
        <dbReference type="Proteomes" id="UP000234681"/>
    </source>
</evidence>
<dbReference type="InterPro" id="IPR052081">
    <property type="entry name" value="Dispatched_Hh_regulator"/>
</dbReference>
<evidence type="ECO:0000256" key="5">
    <source>
        <dbReference type="ARBA" id="ARBA00023180"/>
    </source>
</evidence>
<accession>A6HPC8</accession>
<dbReference type="PANTHER" id="PTHR45951:SF2">
    <property type="entry name" value="PROTEIN DISPATCHED HOMOLOG 2"/>
    <property type="match status" value="1"/>
</dbReference>
<evidence type="ECO:0000256" key="2">
    <source>
        <dbReference type="ARBA" id="ARBA00022692"/>
    </source>
</evidence>
<reference evidence="7" key="1">
    <citation type="submission" date="2005-09" db="EMBL/GenBank/DDBJ databases">
        <authorList>
            <person name="Mural R.J."/>
            <person name="Li P.W."/>
            <person name="Adams M.D."/>
            <person name="Amanatides P.G."/>
            <person name="Baden-Tillson H."/>
            <person name="Barnstead M."/>
            <person name="Chin S.H."/>
            <person name="Dew I."/>
            <person name="Evans C.A."/>
            <person name="Ferriera S."/>
            <person name="Flanigan M."/>
            <person name="Fosler C."/>
            <person name="Glodek A."/>
            <person name="Gu Z."/>
            <person name="Holt R.A."/>
            <person name="Jennings D."/>
            <person name="Kraft C.L."/>
            <person name="Lu F."/>
            <person name="Nguyen T."/>
            <person name="Nusskern D.R."/>
            <person name="Pfannkoch C.M."/>
            <person name="Sitter C."/>
            <person name="Sutton G.G."/>
            <person name="Venter J.C."/>
            <person name="Wang Z."/>
            <person name="Woodage T."/>
            <person name="Zheng X.H."/>
            <person name="Zhong F."/>
        </authorList>
    </citation>
    <scope>NUCLEOTIDE SEQUENCE [LARGE SCALE GENOMIC DNA]</scope>
    <source>
        <strain>BN</strain>
        <strain evidence="7">Sprague-Dawley</strain>
    </source>
</reference>
<keyword evidence="3" id="KW-1133">Transmembrane helix</keyword>
<dbReference type="AlphaFoldDB" id="A6HPC8"/>
<gene>
    <name evidence="6" type="primary">Disp2_predicted</name>
    <name evidence="6" type="ORF">rCG_27316</name>
</gene>
<evidence type="ECO:0000256" key="4">
    <source>
        <dbReference type="ARBA" id="ARBA00023136"/>
    </source>
</evidence>
<name>A6HPC8_RAT</name>
<dbReference type="PANTHER" id="PTHR45951">
    <property type="entry name" value="PROTEIN DISPATCHED-RELATED"/>
    <property type="match status" value="1"/>
</dbReference>
<comment type="subcellular location">
    <subcellularLocation>
        <location evidence="1">Membrane</location>
        <topology evidence="1">Multi-pass membrane protein</topology>
    </subcellularLocation>
</comment>
<sequence length="112" mass="12130">MQALTGPKNLFSLSPDPEVNSSTLLSTLSPAAWGRAEESVVRTKRMVGPVEVKEEENFFCGPPEKKLAKLVFVSTSGGSLWNLQAIHSMCRIEQEQVSWLGTCQGVGGNQGH</sequence>
<dbReference type="EMBL" id="CH473949">
    <property type="protein sequence ID" value="EDL79875.1"/>
    <property type="molecule type" value="Genomic_DNA"/>
</dbReference>
<evidence type="ECO:0000256" key="3">
    <source>
        <dbReference type="ARBA" id="ARBA00022989"/>
    </source>
</evidence>
<evidence type="ECO:0000256" key="1">
    <source>
        <dbReference type="ARBA" id="ARBA00004141"/>
    </source>
</evidence>
<proteinExistence type="predicted"/>
<keyword evidence="2" id="KW-0812">Transmembrane</keyword>
<dbReference type="Proteomes" id="UP000234681">
    <property type="component" value="Chromosome 3"/>
</dbReference>
<keyword evidence="4" id="KW-0472">Membrane</keyword>
<dbReference type="GO" id="GO:0016020">
    <property type="term" value="C:membrane"/>
    <property type="evidence" value="ECO:0007669"/>
    <property type="project" value="UniProtKB-SubCell"/>
</dbReference>
<keyword evidence="5" id="KW-0325">Glycoprotein</keyword>